<dbReference type="Proteomes" id="UP001176941">
    <property type="component" value="Chromosome 17"/>
</dbReference>
<accession>A0ABN8YBN4</accession>
<evidence type="ECO:0000313" key="2">
    <source>
        <dbReference type="Proteomes" id="UP001176941"/>
    </source>
</evidence>
<sequence length="157" mass="17937">MSKLSFRARALHDSKPLPVFRCEDLPDLHEYAWISRAAPDAHRNGDGGRSTYLRSGVFWHLSVEYHLILGNHFETADWVRRAVCDCGTEQVSLEQSDRGMETDPTQTLGFLYTMESNHPQVTISQKTAEMRSLSRRHLSHSHNHLLVHFGLLSLISL</sequence>
<reference evidence="1" key="1">
    <citation type="submission" date="2023-04" db="EMBL/GenBank/DDBJ databases">
        <authorList>
            <consortium name="ELIXIR-Norway"/>
        </authorList>
    </citation>
    <scope>NUCLEOTIDE SEQUENCE [LARGE SCALE GENOMIC DNA]</scope>
</reference>
<organism evidence="1 2">
    <name type="scientific">Rangifer tarandus platyrhynchus</name>
    <name type="common">Svalbard reindeer</name>
    <dbReference type="NCBI Taxonomy" id="3082113"/>
    <lineage>
        <taxon>Eukaryota</taxon>
        <taxon>Metazoa</taxon>
        <taxon>Chordata</taxon>
        <taxon>Craniata</taxon>
        <taxon>Vertebrata</taxon>
        <taxon>Euteleostomi</taxon>
        <taxon>Mammalia</taxon>
        <taxon>Eutheria</taxon>
        <taxon>Laurasiatheria</taxon>
        <taxon>Artiodactyla</taxon>
        <taxon>Ruminantia</taxon>
        <taxon>Pecora</taxon>
        <taxon>Cervidae</taxon>
        <taxon>Odocoileinae</taxon>
        <taxon>Rangifer</taxon>
    </lineage>
</organism>
<dbReference type="EMBL" id="OX459953">
    <property type="protein sequence ID" value="CAI9158420.1"/>
    <property type="molecule type" value="Genomic_DNA"/>
</dbReference>
<proteinExistence type="predicted"/>
<protein>
    <submittedName>
        <fullName evidence="1">Uncharacterized protein</fullName>
    </submittedName>
</protein>
<name>A0ABN8YBN4_RANTA</name>
<keyword evidence="2" id="KW-1185">Reference proteome</keyword>
<evidence type="ECO:0000313" key="1">
    <source>
        <dbReference type="EMBL" id="CAI9158420.1"/>
    </source>
</evidence>
<gene>
    <name evidence="1" type="ORF">MRATA1EN1_LOCUS7382</name>
</gene>